<evidence type="ECO:0000256" key="8">
    <source>
        <dbReference type="ARBA" id="ARBA00022723"/>
    </source>
</evidence>
<keyword evidence="10 15" id="KW-0460">Magnesium</keyword>
<dbReference type="Proteomes" id="UP000557688">
    <property type="component" value="Unassembled WGS sequence"/>
</dbReference>
<dbReference type="EMBL" id="JACHXV010000002">
    <property type="protein sequence ID" value="MBB3172737.1"/>
    <property type="molecule type" value="Genomic_DNA"/>
</dbReference>
<comment type="function">
    <text evidence="13 15">Part of a heterotetrameric complex that catalyzes the two-step biosynthesis of anthranilate, an intermediate in the biosynthesis of L-tryptophan. In the first step, the glutamine-binding beta subunit (TrpG) of anthranilate synthase (AS) provides the glutamine amidotransferase activity which generates ammonia as a substrate that, along with chorismate, is used in the second step, catalyzed by the large alpha subunit of AS (TrpE) to produce anthranilate. In the absence of TrpG, TrpE can synthesize anthranilate directly from chorismate and high concentrations of ammonia.</text>
</comment>
<gene>
    <name evidence="15" type="primary">trpE</name>
    <name evidence="18" type="ORF">FHR90_000551</name>
</gene>
<feature type="domain" description="Chorismate-utilising enzyme C-terminal" evidence="16">
    <location>
        <begin position="247"/>
        <end position="500"/>
    </location>
</feature>
<dbReference type="EC" id="4.1.3.27" evidence="5 15"/>
<sequence>MSAPLHAEAGAAAQRAAFIDTIEAGHPAVLWTTLPADLITPVAAFLKLTAPGGAGRLAEASSRACLLESVEGGSARGRYSVIALLPDLVWQCRDGAAMIDRDPSGRTGFMPEVTSPLDSLAALIEASQFPLPAGLPPIAAGLVGYLGYDMVRQFEHLPAAPPNDLGVPEGVLMRPSLFVIFDNVRDELTFTAPVYPVLGGVGAQALHDAARSLIETARAALEAPLPRPVPQPVARGVSGEPSSTFTREGFIAAVLRAKSYIAAGDAFQIVPSQRFTAPFELSPLAFYRALRRVNPAPFLFLFLLDGFALAGSSPEVLVRLRDGEVMVRPLAGTRPRGATPEADAALEAELLADPKERAEHLMLVDLGRNDVGRVTTTGSVRVAESFTVERYSHVMHLSSTVVGRVRPDVDALTALAAGFPAGTLTGAPKIRAMEIIDELEPTRRATYAGCVGYFSADGSMDTCIGLRMALLKDGMMHVQAGAGVVADSDPAAEYEETRQKARALFRAADEARRLAAAEISPG</sequence>
<comment type="similarity">
    <text evidence="3 15">Belongs to the anthranilate synthase component I family.</text>
</comment>
<dbReference type="GO" id="GO:0046872">
    <property type="term" value="F:metal ion binding"/>
    <property type="evidence" value="ECO:0007669"/>
    <property type="project" value="UniProtKB-KW"/>
</dbReference>
<evidence type="ECO:0000256" key="13">
    <source>
        <dbReference type="ARBA" id="ARBA00025634"/>
    </source>
</evidence>
<evidence type="ECO:0000259" key="17">
    <source>
        <dbReference type="Pfam" id="PF04715"/>
    </source>
</evidence>
<evidence type="ECO:0000256" key="4">
    <source>
        <dbReference type="ARBA" id="ARBA00011575"/>
    </source>
</evidence>
<comment type="subunit">
    <text evidence="4 15">Heterotetramer consisting of two non-identical subunits: a beta subunit (TrpG) and a large alpha subunit (TrpE).</text>
</comment>
<evidence type="ECO:0000256" key="1">
    <source>
        <dbReference type="ARBA" id="ARBA00001946"/>
    </source>
</evidence>
<keyword evidence="19" id="KW-1185">Reference proteome</keyword>
<name>A0A839USH8_9PROT</name>
<proteinExistence type="inferred from homology"/>
<evidence type="ECO:0000256" key="9">
    <source>
        <dbReference type="ARBA" id="ARBA00022822"/>
    </source>
</evidence>
<keyword evidence="11 15" id="KW-0057">Aromatic amino acid biosynthesis</keyword>
<dbReference type="SUPFAM" id="SSF56322">
    <property type="entry name" value="ADC synthase"/>
    <property type="match status" value="1"/>
</dbReference>
<evidence type="ECO:0000256" key="12">
    <source>
        <dbReference type="ARBA" id="ARBA00023239"/>
    </source>
</evidence>
<evidence type="ECO:0000256" key="7">
    <source>
        <dbReference type="ARBA" id="ARBA00022605"/>
    </source>
</evidence>
<dbReference type="NCBIfam" id="TIGR00564">
    <property type="entry name" value="trpE_most"/>
    <property type="match status" value="1"/>
</dbReference>
<evidence type="ECO:0000256" key="2">
    <source>
        <dbReference type="ARBA" id="ARBA00004873"/>
    </source>
</evidence>
<keyword evidence="8 15" id="KW-0479">Metal-binding</keyword>
<comment type="caution">
    <text evidence="18">The sequence shown here is derived from an EMBL/GenBank/DDBJ whole genome shotgun (WGS) entry which is preliminary data.</text>
</comment>
<reference evidence="18 19" key="1">
    <citation type="submission" date="2020-08" db="EMBL/GenBank/DDBJ databases">
        <title>Genomic Encyclopedia of Type Strains, Phase III (KMG-III): the genomes of soil and plant-associated and newly described type strains.</title>
        <authorList>
            <person name="Whitman W."/>
        </authorList>
    </citation>
    <scope>NUCLEOTIDE SEQUENCE [LARGE SCALE GENOMIC DNA]</scope>
    <source>
        <strain evidence="18 19">CECT 8088</strain>
    </source>
</reference>
<dbReference type="InterPro" id="IPR005256">
    <property type="entry name" value="Anth_synth_I_PabB"/>
</dbReference>
<comment type="catalytic activity">
    <reaction evidence="14 15">
        <text>chorismate + L-glutamine = anthranilate + pyruvate + L-glutamate + H(+)</text>
        <dbReference type="Rhea" id="RHEA:21732"/>
        <dbReference type="ChEBI" id="CHEBI:15361"/>
        <dbReference type="ChEBI" id="CHEBI:15378"/>
        <dbReference type="ChEBI" id="CHEBI:16567"/>
        <dbReference type="ChEBI" id="CHEBI:29748"/>
        <dbReference type="ChEBI" id="CHEBI:29985"/>
        <dbReference type="ChEBI" id="CHEBI:58359"/>
        <dbReference type="EC" id="4.1.3.27"/>
    </reaction>
</comment>
<evidence type="ECO:0000256" key="6">
    <source>
        <dbReference type="ARBA" id="ARBA00020653"/>
    </source>
</evidence>
<protein>
    <recommendedName>
        <fullName evidence="6 15">Anthranilate synthase component 1</fullName>
        <ecNumber evidence="5 15">4.1.3.27</ecNumber>
    </recommendedName>
</protein>
<evidence type="ECO:0000256" key="10">
    <source>
        <dbReference type="ARBA" id="ARBA00022842"/>
    </source>
</evidence>
<dbReference type="InterPro" id="IPR006805">
    <property type="entry name" value="Anth_synth_I_N"/>
</dbReference>
<organism evidence="18 19">
    <name type="scientific">Endobacter medicaginis</name>
    <dbReference type="NCBI Taxonomy" id="1181271"/>
    <lineage>
        <taxon>Bacteria</taxon>
        <taxon>Pseudomonadati</taxon>
        <taxon>Pseudomonadota</taxon>
        <taxon>Alphaproteobacteria</taxon>
        <taxon>Acetobacterales</taxon>
        <taxon>Acetobacteraceae</taxon>
        <taxon>Endobacter</taxon>
    </lineage>
</organism>
<dbReference type="GO" id="GO:0004049">
    <property type="term" value="F:anthranilate synthase activity"/>
    <property type="evidence" value="ECO:0007669"/>
    <property type="project" value="UniProtKB-EC"/>
</dbReference>
<dbReference type="PRINTS" id="PR00095">
    <property type="entry name" value="ANTSNTHASEI"/>
</dbReference>
<dbReference type="InterPro" id="IPR005801">
    <property type="entry name" value="ADC_synthase"/>
</dbReference>
<dbReference type="Pfam" id="PF00425">
    <property type="entry name" value="Chorismate_bind"/>
    <property type="match status" value="1"/>
</dbReference>
<dbReference type="RefSeq" id="WP_183274717.1">
    <property type="nucleotide sequence ID" value="NZ_JACHXV010000002.1"/>
</dbReference>
<dbReference type="Gene3D" id="3.60.120.10">
    <property type="entry name" value="Anthranilate synthase"/>
    <property type="match status" value="1"/>
</dbReference>
<evidence type="ECO:0000313" key="19">
    <source>
        <dbReference type="Proteomes" id="UP000557688"/>
    </source>
</evidence>
<evidence type="ECO:0000313" key="18">
    <source>
        <dbReference type="EMBL" id="MBB3172737.1"/>
    </source>
</evidence>
<evidence type="ECO:0000256" key="3">
    <source>
        <dbReference type="ARBA" id="ARBA00009562"/>
    </source>
</evidence>
<keyword evidence="7 15" id="KW-0028">Amino-acid biosynthesis</keyword>
<comment type="pathway">
    <text evidence="2 15">Amino-acid biosynthesis; L-tryptophan biosynthesis; L-tryptophan from chorismate: step 1/5.</text>
</comment>
<dbReference type="Pfam" id="PF04715">
    <property type="entry name" value="Anth_synt_I_N"/>
    <property type="match status" value="1"/>
</dbReference>
<dbReference type="GO" id="GO:0000162">
    <property type="term" value="P:L-tryptophan biosynthetic process"/>
    <property type="evidence" value="ECO:0007669"/>
    <property type="project" value="UniProtKB-UniPathway"/>
</dbReference>
<dbReference type="PANTHER" id="PTHR11236:SF48">
    <property type="entry name" value="ISOCHORISMATE SYNTHASE MENF"/>
    <property type="match status" value="1"/>
</dbReference>
<dbReference type="PANTHER" id="PTHR11236">
    <property type="entry name" value="AMINOBENZOATE/ANTHRANILATE SYNTHASE"/>
    <property type="match status" value="1"/>
</dbReference>
<dbReference type="AlphaFoldDB" id="A0A839USH8"/>
<dbReference type="InterPro" id="IPR015890">
    <property type="entry name" value="Chorismate_C"/>
</dbReference>
<comment type="cofactor">
    <cofactor evidence="1 15">
        <name>Mg(2+)</name>
        <dbReference type="ChEBI" id="CHEBI:18420"/>
    </cofactor>
</comment>
<accession>A0A839USH8</accession>
<evidence type="ECO:0000256" key="11">
    <source>
        <dbReference type="ARBA" id="ARBA00023141"/>
    </source>
</evidence>
<dbReference type="UniPathway" id="UPA00035">
    <property type="reaction ID" value="UER00040"/>
</dbReference>
<evidence type="ECO:0000256" key="5">
    <source>
        <dbReference type="ARBA" id="ARBA00012266"/>
    </source>
</evidence>
<keyword evidence="9 15" id="KW-0822">Tryptophan biosynthesis</keyword>
<evidence type="ECO:0000256" key="14">
    <source>
        <dbReference type="ARBA" id="ARBA00047683"/>
    </source>
</evidence>
<dbReference type="InterPro" id="IPR019999">
    <property type="entry name" value="Anth_synth_I-like"/>
</dbReference>
<evidence type="ECO:0000259" key="16">
    <source>
        <dbReference type="Pfam" id="PF00425"/>
    </source>
</evidence>
<feature type="domain" description="Anthranilate synthase component I N-terminal" evidence="17">
    <location>
        <begin position="56"/>
        <end position="189"/>
    </location>
</feature>
<keyword evidence="12 15" id="KW-0456">Lyase</keyword>
<evidence type="ECO:0000256" key="15">
    <source>
        <dbReference type="RuleBase" id="RU364045"/>
    </source>
</evidence>